<dbReference type="EMBL" id="CAXAMM010039973">
    <property type="protein sequence ID" value="CAK9090287.1"/>
    <property type="molecule type" value="Genomic_DNA"/>
</dbReference>
<evidence type="ECO:0000313" key="1">
    <source>
        <dbReference type="EMBL" id="CAK9090287.1"/>
    </source>
</evidence>
<protein>
    <recommendedName>
        <fullName evidence="3">Coatomer subunit delta</fullName>
    </recommendedName>
</protein>
<gene>
    <name evidence="1" type="ORF">SCF082_LOCUS42583</name>
</gene>
<comment type="caution">
    <text evidence="1">The sequence shown here is derived from an EMBL/GenBank/DDBJ whole genome shotgun (WGS) entry which is preliminary data.</text>
</comment>
<evidence type="ECO:0000313" key="2">
    <source>
        <dbReference type="Proteomes" id="UP001642464"/>
    </source>
</evidence>
<keyword evidence="2" id="KW-1185">Reference proteome</keyword>
<feature type="non-terminal residue" evidence="1">
    <location>
        <position position="1"/>
    </location>
</feature>
<reference evidence="1 2" key="1">
    <citation type="submission" date="2024-02" db="EMBL/GenBank/DDBJ databases">
        <authorList>
            <person name="Chen Y."/>
            <person name="Shah S."/>
            <person name="Dougan E. K."/>
            <person name="Thang M."/>
            <person name="Chan C."/>
        </authorList>
    </citation>
    <scope>NUCLEOTIDE SEQUENCE [LARGE SCALE GENOMIC DNA]</scope>
</reference>
<dbReference type="Proteomes" id="UP001642464">
    <property type="component" value="Unassembled WGS sequence"/>
</dbReference>
<feature type="non-terminal residue" evidence="1">
    <location>
        <position position="121"/>
    </location>
</feature>
<proteinExistence type="predicted"/>
<evidence type="ECO:0008006" key="3">
    <source>
        <dbReference type="Google" id="ProtNLM"/>
    </source>
</evidence>
<name>A0ABP0QPX6_9DINO</name>
<accession>A0ABP0QPX6</accession>
<sequence length="121" mass="13195">EPTAERIANVVVLKISQGAPVESRLRLIFKVQTPSDRTTFLQERWYIEVQLMDHSTGMLNLVTTNDGGPVPLSVVTQLPTEPPPEPSHVAPLTRVEVLFQLDPLDTGAEAFALTAPPGKLS</sequence>
<organism evidence="1 2">
    <name type="scientific">Durusdinium trenchii</name>
    <dbReference type="NCBI Taxonomy" id="1381693"/>
    <lineage>
        <taxon>Eukaryota</taxon>
        <taxon>Sar</taxon>
        <taxon>Alveolata</taxon>
        <taxon>Dinophyceae</taxon>
        <taxon>Suessiales</taxon>
        <taxon>Symbiodiniaceae</taxon>
        <taxon>Durusdinium</taxon>
    </lineage>
</organism>